<evidence type="ECO:0000256" key="3">
    <source>
        <dbReference type="ARBA" id="ARBA00007870"/>
    </source>
</evidence>
<reference evidence="14 15" key="1">
    <citation type="submission" date="2017-04" db="EMBL/GenBank/DDBJ databases">
        <title>Bacillus krulwichiae AM31D Genome sequencing and assembly.</title>
        <authorList>
            <person name="Krulwich T.A."/>
            <person name="Anastor L."/>
            <person name="Ehrlich R."/>
            <person name="Ehrlich G.D."/>
            <person name="Janto B."/>
        </authorList>
    </citation>
    <scope>NUCLEOTIDE SEQUENCE [LARGE SCALE GENOMIC DNA]</scope>
    <source>
        <strain evidence="14 15">AM31D</strain>
    </source>
</reference>
<dbReference type="EMBL" id="CP020814">
    <property type="protein sequence ID" value="ARK31105.1"/>
    <property type="molecule type" value="Genomic_DNA"/>
</dbReference>
<comment type="pathway">
    <text evidence="2 11">Cofactor biosynthesis; (R)-pantothenate biosynthesis; (R)-pantoate from 3-methyl-2-oxobutanoate: step 2/2.</text>
</comment>
<feature type="domain" description="Ketopantoate reductase C-terminal" evidence="13">
    <location>
        <begin position="184"/>
        <end position="299"/>
    </location>
</feature>
<keyword evidence="6 11" id="KW-0566">Pantothenate biosynthesis</keyword>
<dbReference type="GO" id="GO:0008677">
    <property type="term" value="F:2-dehydropantoate 2-reductase activity"/>
    <property type="evidence" value="ECO:0007669"/>
    <property type="project" value="UniProtKB-EC"/>
</dbReference>
<dbReference type="SUPFAM" id="SSF51735">
    <property type="entry name" value="NAD(P)-binding Rossmann-fold domains"/>
    <property type="match status" value="1"/>
</dbReference>
<dbReference type="InterPro" id="IPR036291">
    <property type="entry name" value="NAD(P)-bd_dom_sf"/>
</dbReference>
<dbReference type="InterPro" id="IPR013328">
    <property type="entry name" value="6PGD_dom2"/>
</dbReference>
<evidence type="ECO:0000256" key="5">
    <source>
        <dbReference type="ARBA" id="ARBA00019465"/>
    </source>
</evidence>
<evidence type="ECO:0000313" key="14">
    <source>
        <dbReference type="EMBL" id="ARK31105.1"/>
    </source>
</evidence>
<dbReference type="GO" id="GO:0050661">
    <property type="term" value="F:NADP binding"/>
    <property type="evidence" value="ECO:0007669"/>
    <property type="project" value="TreeGrafter"/>
</dbReference>
<evidence type="ECO:0000259" key="13">
    <source>
        <dbReference type="Pfam" id="PF08546"/>
    </source>
</evidence>
<dbReference type="GO" id="GO:0005737">
    <property type="term" value="C:cytoplasm"/>
    <property type="evidence" value="ECO:0007669"/>
    <property type="project" value="TreeGrafter"/>
</dbReference>
<keyword evidence="7 11" id="KW-0521">NADP</keyword>
<dbReference type="InterPro" id="IPR003710">
    <property type="entry name" value="ApbA"/>
</dbReference>
<dbReference type="InterPro" id="IPR013752">
    <property type="entry name" value="KPA_reductase"/>
</dbReference>
<evidence type="ECO:0000256" key="7">
    <source>
        <dbReference type="ARBA" id="ARBA00022857"/>
    </source>
</evidence>
<dbReference type="NCBIfam" id="NF005093">
    <property type="entry name" value="PRK06522.2-4"/>
    <property type="match status" value="1"/>
</dbReference>
<dbReference type="GO" id="GO:0015940">
    <property type="term" value="P:pantothenate biosynthetic process"/>
    <property type="evidence" value="ECO:0007669"/>
    <property type="project" value="UniProtKB-UniPathway"/>
</dbReference>
<evidence type="ECO:0000256" key="8">
    <source>
        <dbReference type="ARBA" id="ARBA00023002"/>
    </source>
</evidence>
<dbReference type="Gene3D" id="3.40.50.720">
    <property type="entry name" value="NAD(P)-binding Rossmann-like Domain"/>
    <property type="match status" value="1"/>
</dbReference>
<evidence type="ECO:0000313" key="15">
    <source>
        <dbReference type="Proteomes" id="UP000193006"/>
    </source>
</evidence>
<evidence type="ECO:0000256" key="2">
    <source>
        <dbReference type="ARBA" id="ARBA00004994"/>
    </source>
</evidence>
<proteinExistence type="inferred from homology"/>
<dbReference type="PANTHER" id="PTHR43765">
    <property type="entry name" value="2-DEHYDROPANTOATE 2-REDUCTASE-RELATED"/>
    <property type="match status" value="1"/>
</dbReference>
<feature type="domain" description="Ketopantoate reductase N-terminal" evidence="12">
    <location>
        <begin position="3"/>
        <end position="152"/>
    </location>
</feature>
<dbReference type="InterPro" id="IPR050838">
    <property type="entry name" value="Ketopantoate_reductase"/>
</dbReference>
<dbReference type="STRING" id="199441.BkAM31D_15315"/>
<name>A0A1X9MCC6_9BACI</name>
<evidence type="ECO:0000256" key="1">
    <source>
        <dbReference type="ARBA" id="ARBA00002919"/>
    </source>
</evidence>
<comment type="function">
    <text evidence="1 11">Catalyzes the NADPH-dependent reduction of ketopantoate into pantoic acid.</text>
</comment>
<dbReference type="Proteomes" id="UP000193006">
    <property type="component" value="Chromosome"/>
</dbReference>
<accession>A0A1X9MCC6</accession>
<dbReference type="InterPro" id="IPR013332">
    <property type="entry name" value="KPR_N"/>
</dbReference>
<keyword evidence="8 11" id="KW-0560">Oxidoreductase</keyword>
<evidence type="ECO:0000256" key="11">
    <source>
        <dbReference type="RuleBase" id="RU362068"/>
    </source>
</evidence>
<dbReference type="RefSeq" id="WP_066150497.1">
    <property type="nucleotide sequence ID" value="NZ_CP020814.1"/>
</dbReference>
<evidence type="ECO:0000256" key="4">
    <source>
        <dbReference type="ARBA" id="ARBA00013014"/>
    </source>
</evidence>
<evidence type="ECO:0000256" key="6">
    <source>
        <dbReference type="ARBA" id="ARBA00022655"/>
    </source>
</evidence>
<gene>
    <name evidence="14" type="primary">panE_1</name>
    <name evidence="14" type="ORF">BkAM31D_15315</name>
</gene>
<comment type="catalytic activity">
    <reaction evidence="10 11">
        <text>(R)-pantoate + NADP(+) = 2-dehydropantoate + NADPH + H(+)</text>
        <dbReference type="Rhea" id="RHEA:16233"/>
        <dbReference type="ChEBI" id="CHEBI:11561"/>
        <dbReference type="ChEBI" id="CHEBI:15378"/>
        <dbReference type="ChEBI" id="CHEBI:15980"/>
        <dbReference type="ChEBI" id="CHEBI:57783"/>
        <dbReference type="ChEBI" id="CHEBI:58349"/>
        <dbReference type="EC" id="1.1.1.169"/>
    </reaction>
</comment>
<dbReference type="EC" id="1.1.1.169" evidence="4 11"/>
<dbReference type="AlphaFoldDB" id="A0A1X9MCC6"/>
<dbReference type="KEGG" id="bkw:BkAM31D_15315"/>
<dbReference type="Gene3D" id="1.10.1040.10">
    <property type="entry name" value="N-(1-d-carboxylethyl)-l-norvaline Dehydrogenase, domain 2"/>
    <property type="match status" value="1"/>
</dbReference>
<dbReference type="Pfam" id="PF08546">
    <property type="entry name" value="ApbA_C"/>
    <property type="match status" value="1"/>
</dbReference>
<protein>
    <recommendedName>
        <fullName evidence="5 11">2-dehydropantoate 2-reductase</fullName>
        <ecNumber evidence="4 11">1.1.1.169</ecNumber>
    </recommendedName>
    <alternativeName>
        <fullName evidence="9 11">Ketopantoate reductase</fullName>
    </alternativeName>
</protein>
<dbReference type="InterPro" id="IPR008927">
    <property type="entry name" value="6-PGluconate_DH-like_C_sf"/>
</dbReference>
<evidence type="ECO:0000256" key="9">
    <source>
        <dbReference type="ARBA" id="ARBA00032024"/>
    </source>
</evidence>
<sequence length="303" mass="34255">MEVAIIGSGSIGMLVTYYLSTIKNQPISVFTNRQGQTDLINENGIKIIRGSEEAISKNIRATRVDSISVDREIDLLILTVKSYQVEDVLKQLSERNVKVNSILFMQNGMGHIEYFPKLEVAEIAVAVVEHGAIRKNDFTVHHTGIGAIRWSYVQKGTLIIENFFEYCFPSYFAVQHESSWEELLQKKLVVNACINSLTSLMEVKNGALIANKNCYSMLKMVFNEVMVALNVEDTTQHWNYVLEVCEKTANNKSSMFIDVTNNRKTEVDSIIGYLIRRAQESKVELSILPFLFQAIQAKEGKGE</sequence>
<dbReference type="PANTHER" id="PTHR43765:SF2">
    <property type="entry name" value="2-DEHYDROPANTOATE 2-REDUCTASE"/>
    <property type="match status" value="1"/>
</dbReference>
<dbReference type="NCBIfam" id="TIGR00745">
    <property type="entry name" value="apbA_panE"/>
    <property type="match status" value="1"/>
</dbReference>
<dbReference type="SUPFAM" id="SSF48179">
    <property type="entry name" value="6-phosphogluconate dehydrogenase C-terminal domain-like"/>
    <property type="match status" value="1"/>
</dbReference>
<organism evidence="14 15">
    <name type="scientific">Halalkalibacter krulwichiae</name>
    <dbReference type="NCBI Taxonomy" id="199441"/>
    <lineage>
        <taxon>Bacteria</taxon>
        <taxon>Bacillati</taxon>
        <taxon>Bacillota</taxon>
        <taxon>Bacilli</taxon>
        <taxon>Bacillales</taxon>
        <taxon>Bacillaceae</taxon>
        <taxon>Halalkalibacter</taxon>
    </lineage>
</organism>
<keyword evidence="15" id="KW-1185">Reference proteome</keyword>
<dbReference type="Pfam" id="PF02558">
    <property type="entry name" value="ApbA"/>
    <property type="match status" value="1"/>
</dbReference>
<dbReference type="UniPathway" id="UPA00028">
    <property type="reaction ID" value="UER00004"/>
</dbReference>
<evidence type="ECO:0000256" key="10">
    <source>
        <dbReference type="ARBA" id="ARBA00048793"/>
    </source>
</evidence>
<evidence type="ECO:0000259" key="12">
    <source>
        <dbReference type="Pfam" id="PF02558"/>
    </source>
</evidence>
<comment type="similarity">
    <text evidence="3 11">Belongs to the ketopantoate reductase family.</text>
</comment>